<dbReference type="GO" id="GO:0005669">
    <property type="term" value="C:transcription factor TFIID complex"/>
    <property type="evidence" value="ECO:0007669"/>
    <property type="project" value="InterPro"/>
</dbReference>
<comment type="similarity">
    <text evidence="2">Belongs to the TAF7 family.</text>
</comment>
<dbReference type="AlphaFoldDB" id="A0A8S9KG30"/>
<gene>
    <name evidence="8" type="ORF">F2Q70_00042986</name>
</gene>
<feature type="region of interest" description="Disordered" evidence="6">
    <location>
        <begin position="1"/>
        <end position="39"/>
    </location>
</feature>
<dbReference type="EMBL" id="QGKY02000164">
    <property type="protein sequence ID" value="KAF2593012.1"/>
    <property type="molecule type" value="Genomic_DNA"/>
</dbReference>
<evidence type="ECO:0000256" key="2">
    <source>
        <dbReference type="ARBA" id="ARBA00009368"/>
    </source>
</evidence>
<evidence type="ECO:0000256" key="5">
    <source>
        <dbReference type="ARBA" id="ARBA00023242"/>
    </source>
</evidence>
<name>A0A8S9KG30_BRACR</name>
<dbReference type="Pfam" id="PF04658">
    <property type="entry name" value="TAFII55_N"/>
    <property type="match status" value="1"/>
</dbReference>
<organism evidence="8">
    <name type="scientific">Brassica cretica</name>
    <name type="common">Mustard</name>
    <dbReference type="NCBI Taxonomy" id="69181"/>
    <lineage>
        <taxon>Eukaryota</taxon>
        <taxon>Viridiplantae</taxon>
        <taxon>Streptophyta</taxon>
        <taxon>Embryophyta</taxon>
        <taxon>Tracheophyta</taxon>
        <taxon>Spermatophyta</taxon>
        <taxon>Magnoliopsida</taxon>
        <taxon>eudicotyledons</taxon>
        <taxon>Gunneridae</taxon>
        <taxon>Pentapetalae</taxon>
        <taxon>rosids</taxon>
        <taxon>malvids</taxon>
        <taxon>Brassicales</taxon>
        <taxon>Brassicaceae</taxon>
        <taxon>Brassiceae</taxon>
        <taxon>Brassica</taxon>
    </lineage>
</organism>
<feature type="compositionally biased region" description="Polar residues" evidence="6">
    <location>
        <begin position="59"/>
        <end position="86"/>
    </location>
</feature>
<dbReference type="PANTHER" id="PTHR12228">
    <property type="entry name" value="TRANSCRIPTION INITIATION FACTOR TFIID 55 KD SUBUNIT-RELATED"/>
    <property type="match status" value="1"/>
</dbReference>
<comment type="subcellular location">
    <subcellularLocation>
        <location evidence="1">Nucleus</location>
    </subcellularLocation>
</comment>
<dbReference type="GO" id="GO:0051123">
    <property type="term" value="P:RNA polymerase II preinitiation complex assembly"/>
    <property type="evidence" value="ECO:0007669"/>
    <property type="project" value="TreeGrafter"/>
</dbReference>
<comment type="caution">
    <text evidence="8">The sequence shown here is derived from an EMBL/GenBank/DDBJ whole genome shotgun (WGS) entry which is preliminary data.</text>
</comment>
<dbReference type="PANTHER" id="PTHR12228:SF0">
    <property type="entry name" value="TATA-BOX BINDING PROTEIN ASSOCIATED FACTOR 7"/>
    <property type="match status" value="1"/>
</dbReference>
<dbReference type="GO" id="GO:0016251">
    <property type="term" value="F:RNA polymerase II general transcription initiation factor activity"/>
    <property type="evidence" value="ECO:0007669"/>
    <property type="project" value="TreeGrafter"/>
</dbReference>
<keyword evidence="5" id="KW-0539">Nucleus</keyword>
<proteinExistence type="inferred from homology"/>
<accession>A0A8S9KG30</accession>
<evidence type="ECO:0000256" key="1">
    <source>
        <dbReference type="ARBA" id="ARBA00004123"/>
    </source>
</evidence>
<reference evidence="8" key="1">
    <citation type="submission" date="2019-12" db="EMBL/GenBank/DDBJ databases">
        <title>Genome sequencing and annotation of Brassica cretica.</title>
        <authorList>
            <person name="Studholme D.J."/>
            <person name="Sarris P.F."/>
        </authorList>
    </citation>
    <scope>NUCLEOTIDE SEQUENCE</scope>
    <source>
        <strain evidence="8">PFS-102/07</strain>
        <tissue evidence="8">Leaf</tissue>
    </source>
</reference>
<feature type="domain" description="TAFII55 protein conserved region" evidence="7">
    <location>
        <begin position="12"/>
        <end position="55"/>
    </location>
</feature>
<keyword evidence="4" id="KW-0804">Transcription</keyword>
<protein>
    <recommendedName>
        <fullName evidence="7">TAFII55 protein conserved region domain-containing protein</fullName>
    </recommendedName>
</protein>
<sequence length="121" mass="13587">MIMVREPGDPAPNTVEYRHGLTPPMKDARKRRFRREPDLNPELVQRVERDLLNILSGRTIENGNEQQEETVANENANKNVSSSSPATPVEKPAETGTNNNNNTPAEVEQERSESEDSDDSM</sequence>
<feature type="region of interest" description="Disordered" evidence="6">
    <location>
        <begin position="58"/>
        <end position="121"/>
    </location>
</feature>
<evidence type="ECO:0000256" key="4">
    <source>
        <dbReference type="ARBA" id="ARBA00023163"/>
    </source>
</evidence>
<dbReference type="InterPro" id="IPR037817">
    <property type="entry name" value="TAF7"/>
</dbReference>
<feature type="compositionally biased region" description="Polar residues" evidence="6">
    <location>
        <begin position="95"/>
        <end position="104"/>
    </location>
</feature>
<evidence type="ECO:0000259" key="7">
    <source>
        <dbReference type="Pfam" id="PF04658"/>
    </source>
</evidence>
<evidence type="ECO:0000256" key="6">
    <source>
        <dbReference type="SAM" id="MobiDB-lite"/>
    </source>
</evidence>
<evidence type="ECO:0000256" key="3">
    <source>
        <dbReference type="ARBA" id="ARBA00023015"/>
    </source>
</evidence>
<evidence type="ECO:0000313" key="8">
    <source>
        <dbReference type="EMBL" id="KAF2593012.1"/>
    </source>
</evidence>
<dbReference type="InterPro" id="IPR006751">
    <property type="entry name" value="TAFII55_prot_cons_reg"/>
</dbReference>
<keyword evidence="3" id="KW-0805">Transcription regulation</keyword>